<dbReference type="Proteomes" id="UP000821845">
    <property type="component" value="Chromosome 2"/>
</dbReference>
<evidence type="ECO:0000313" key="2">
    <source>
        <dbReference type="Proteomes" id="UP000821845"/>
    </source>
</evidence>
<name>A0ACB7SX01_HYAAI</name>
<gene>
    <name evidence="1" type="ORF">HPB50_016552</name>
</gene>
<protein>
    <submittedName>
        <fullName evidence="1">Uncharacterized protein</fullName>
    </submittedName>
</protein>
<sequence>MGSRSALVTEALTSKTERVLMLRIAQTAATTKYTRSKTTHAKIGSRCGLKVAQEPMQPLRQRLYYVTCLSRSPRRRRKREVEMKRKKKKKTAQKEENDEMQGLSSLPPASKYAHGIQSSPASSYDSQ</sequence>
<evidence type="ECO:0000313" key="1">
    <source>
        <dbReference type="EMBL" id="KAH6939233.1"/>
    </source>
</evidence>
<proteinExistence type="predicted"/>
<organism evidence="1 2">
    <name type="scientific">Hyalomma asiaticum</name>
    <name type="common">Tick</name>
    <dbReference type="NCBI Taxonomy" id="266040"/>
    <lineage>
        <taxon>Eukaryota</taxon>
        <taxon>Metazoa</taxon>
        <taxon>Ecdysozoa</taxon>
        <taxon>Arthropoda</taxon>
        <taxon>Chelicerata</taxon>
        <taxon>Arachnida</taxon>
        <taxon>Acari</taxon>
        <taxon>Parasitiformes</taxon>
        <taxon>Ixodida</taxon>
        <taxon>Ixodoidea</taxon>
        <taxon>Ixodidae</taxon>
        <taxon>Hyalomminae</taxon>
        <taxon>Hyalomma</taxon>
    </lineage>
</organism>
<comment type="caution">
    <text evidence="1">The sequence shown here is derived from an EMBL/GenBank/DDBJ whole genome shotgun (WGS) entry which is preliminary data.</text>
</comment>
<dbReference type="EMBL" id="CM023482">
    <property type="protein sequence ID" value="KAH6939233.1"/>
    <property type="molecule type" value="Genomic_DNA"/>
</dbReference>
<keyword evidence="2" id="KW-1185">Reference proteome</keyword>
<reference evidence="1" key="1">
    <citation type="submission" date="2020-05" db="EMBL/GenBank/DDBJ databases">
        <title>Large-scale comparative analyses of tick genomes elucidate their genetic diversity and vector capacities.</title>
        <authorList>
            <person name="Jia N."/>
            <person name="Wang J."/>
            <person name="Shi W."/>
            <person name="Du L."/>
            <person name="Sun Y."/>
            <person name="Zhan W."/>
            <person name="Jiang J."/>
            <person name="Wang Q."/>
            <person name="Zhang B."/>
            <person name="Ji P."/>
            <person name="Sakyi L.B."/>
            <person name="Cui X."/>
            <person name="Yuan T."/>
            <person name="Jiang B."/>
            <person name="Yang W."/>
            <person name="Lam T.T.-Y."/>
            <person name="Chang Q."/>
            <person name="Ding S."/>
            <person name="Wang X."/>
            <person name="Zhu J."/>
            <person name="Ruan X."/>
            <person name="Zhao L."/>
            <person name="Wei J."/>
            <person name="Que T."/>
            <person name="Du C."/>
            <person name="Cheng J."/>
            <person name="Dai P."/>
            <person name="Han X."/>
            <person name="Huang E."/>
            <person name="Gao Y."/>
            <person name="Liu J."/>
            <person name="Shao H."/>
            <person name="Ye R."/>
            <person name="Li L."/>
            <person name="Wei W."/>
            <person name="Wang X."/>
            <person name="Wang C."/>
            <person name="Yang T."/>
            <person name="Huo Q."/>
            <person name="Li W."/>
            <person name="Guo W."/>
            <person name="Chen H."/>
            <person name="Zhou L."/>
            <person name="Ni X."/>
            <person name="Tian J."/>
            <person name="Zhou Y."/>
            <person name="Sheng Y."/>
            <person name="Liu T."/>
            <person name="Pan Y."/>
            <person name="Xia L."/>
            <person name="Li J."/>
            <person name="Zhao F."/>
            <person name="Cao W."/>
        </authorList>
    </citation>
    <scope>NUCLEOTIDE SEQUENCE</scope>
    <source>
        <strain evidence="1">Hyas-2018</strain>
    </source>
</reference>
<accession>A0ACB7SX01</accession>